<feature type="transmembrane region" description="Helical" evidence="1">
    <location>
        <begin position="68"/>
        <end position="94"/>
    </location>
</feature>
<keyword evidence="1" id="KW-0472">Membrane</keyword>
<keyword evidence="1" id="KW-1133">Transmembrane helix</keyword>
<keyword evidence="1" id="KW-0812">Transmembrane</keyword>
<feature type="transmembrane region" description="Helical" evidence="1">
    <location>
        <begin position="145"/>
        <end position="164"/>
    </location>
</feature>
<proteinExistence type="predicted"/>
<feature type="transmembrane region" description="Helical" evidence="1">
    <location>
        <begin position="251"/>
        <end position="270"/>
    </location>
</feature>
<dbReference type="STRING" id="1121306.SAMN02745196_02862"/>
<gene>
    <name evidence="2" type="ORF">SAMN02745196_02862</name>
</gene>
<accession>A0A1M5YDP0</accession>
<feature type="transmembrane region" description="Helical" evidence="1">
    <location>
        <begin position="337"/>
        <end position="358"/>
    </location>
</feature>
<feature type="transmembrane region" description="Helical" evidence="1">
    <location>
        <begin position="378"/>
        <end position="399"/>
    </location>
</feature>
<keyword evidence="3" id="KW-1185">Reference proteome</keyword>
<dbReference type="EMBL" id="FQXP01000013">
    <property type="protein sequence ID" value="SHI10145.1"/>
    <property type="molecule type" value="Genomic_DNA"/>
</dbReference>
<evidence type="ECO:0000313" key="3">
    <source>
        <dbReference type="Proteomes" id="UP000184526"/>
    </source>
</evidence>
<sequence length="402" mass="43239">MKKEKTKQLNEEENMLKNPNVKKSISTEGFLFFAGFLAFFVFLGMKMGTVNMFNTLMETAHDLLLNTVFFIMGIAVLAGAIAALLSEFGVISIVNRLLSPLMRPLYDLPGAAALGMITTYLSDNPAIITLAQDKGFLRYFKKYQLPALTNLGTAFGMGLILTTFMIAQKSPTGESFILPALIGNIGAIIGSIISVRLMMRATKKEYGTEAMAYEDDSNSFDFMNYREVRSGSFGGRFLEALLEGGKSGVDMGLAIVPGVLIICTMVLMLTNGPSDAGTYTGAAYEGVRVLPWLGDKISFILEPLFGFQSSEALAFPITSLGAVGAAISLVPKLLQQGLIGGNEIAIFTAMGMCWSGYLSTHVAMMDSLNCRKLTGSAIISHTFGGLAAGISAHWLYVLVSLF</sequence>
<dbReference type="AlphaFoldDB" id="A0A1M5YDP0"/>
<organism evidence="2 3">
    <name type="scientific">Clostridium collagenovorans DSM 3089</name>
    <dbReference type="NCBI Taxonomy" id="1121306"/>
    <lineage>
        <taxon>Bacteria</taxon>
        <taxon>Bacillati</taxon>
        <taxon>Bacillota</taxon>
        <taxon>Clostridia</taxon>
        <taxon>Eubacteriales</taxon>
        <taxon>Clostridiaceae</taxon>
        <taxon>Clostridium</taxon>
    </lineage>
</organism>
<evidence type="ECO:0000256" key="1">
    <source>
        <dbReference type="SAM" id="Phobius"/>
    </source>
</evidence>
<feature type="transmembrane region" description="Helical" evidence="1">
    <location>
        <begin position="176"/>
        <end position="195"/>
    </location>
</feature>
<dbReference type="Proteomes" id="UP000184526">
    <property type="component" value="Unassembled WGS sequence"/>
</dbReference>
<evidence type="ECO:0008006" key="4">
    <source>
        <dbReference type="Google" id="ProtNLM"/>
    </source>
</evidence>
<feature type="transmembrane region" description="Helical" evidence="1">
    <location>
        <begin position="30"/>
        <end position="48"/>
    </location>
</feature>
<name>A0A1M5YDP0_9CLOT</name>
<evidence type="ECO:0000313" key="2">
    <source>
        <dbReference type="EMBL" id="SHI10145.1"/>
    </source>
</evidence>
<feature type="transmembrane region" description="Helical" evidence="1">
    <location>
        <begin position="312"/>
        <end position="330"/>
    </location>
</feature>
<reference evidence="2 3" key="1">
    <citation type="submission" date="2016-11" db="EMBL/GenBank/DDBJ databases">
        <authorList>
            <person name="Jaros S."/>
            <person name="Januszkiewicz K."/>
            <person name="Wedrychowicz H."/>
        </authorList>
    </citation>
    <scope>NUCLEOTIDE SEQUENCE [LARGE SCALE GENOMIC DNA]</scope>
    <source>
        <strain evidence="2 3">DSM 3089</strain>
    </source>
</reference>
<protein>
    <recommendedName>
        <fullName evidence="4">Transporter gate domain protein</fullName>
    </recommendedName>
</protein>